<name>A0ABM9SDT3_9BACT</name>
<dbReference type="PANTHER" id="PTHR30328">
    <property type="entry name" value="TRANSCRIPTIONAL REPRESSOR"/>
    <property type="match status" value="1"/>
</dbReference>
<feature type="DNA-binding region" description="H-T-H motif" evidence="2">
    <location>
        <begin position="35"/>
        <end position="54"/>
    </location>
</feature>
<dbReference type="RefSeq" id="WP_207153856.1">
    <property type="nucleotide sequence ID" value="NZ_AP024484.1"/>
</dbReference>
<evidence type="ECO:0000313" key="4">
    <source>
        <dbReference type="EMBL" id="BCS86290.1"/>
    </source>
</evidence>
<protein>
    <submittedName>
        <fullName evidence="4">TetR family transcriptional regulator</fullName>
    </submittedName>
</protein>
<gene>
    <name evidence="4" type="ORF">prwr041_21830</name>
</gene>
<dbReference type="EMBL" id="AP024484">
    <property type="protein sequence ID" value="BCS86290.1"/>
    <property type="molecule type" value="Genomic_DNA"/>
</dbReference>
<sequence>MHKINIQTEYREQLKDRILNLAMHEFYVNGIKRVKMDDIAKKLVISKRTLYEIYNKKEDLLLEGIKMSECLCDNHMEEFQKEKAPDVMDILVEFYKVQMEKVRTVNPLFFAELHKYSKIVNYLSKRHELRRNKSHMFFKRGIRDGYFRDDIDYSLVERFSNATMEYVMDNKLYETYSMQHILYNVMFLFMRGFCTDKGLAIMDMKIKRLK</sequence>
<dbReference type="Gene3D" id="1.10.357.10">
    <property type="entry name" value="Tetracycline Repressor, domain 2"/>
    <property type="match status" value="1"/>
</dbReference>
<keyword evidence="1 2" id="KW-0238">DNA-binding</keyword>
<evidence type="ECO:0000256" key="1">
    <source>
        <dbReference type="ARBA" id="ARBA00023125"/>
    </source>
</evidence>
<organism evidence="4 5">
    <name type="scientific">Prevotella herbatica</name>
    <dbReference type="NCBI Taxonomy" id="2801997"/>
    <lineage>
        <taxon>Bacteria</taxon>
        <taxon>Pseudomonadati</taxon>
        <taxon>Bacteroidota</taxon>
        <taxon>Bacteroidia</taxon>
        <taxon>Bacteroidales</taxon>
        <taxon>Prevotellaceae</taxon>
        <taxon>Prevotella</taxon>
    </lineage>
</organism>
<proteinExistence type="predicted"/>
<evidence type="ECO:0000256" key="2">
    <source>
        <dbReference type="PROSITE-ProRule" id="PRU00335"/>
    </source>
</evidence>
<reference evidence="4 5" key="1">
    <citation type="journal article" date="2022" name="Int. J. Syst. Evol. Microbiol.">
        <title>Prevotella herbatica sp. nov., a plant polysaccharide-decomposing anaerobic bacterium isolated from a methanogenic reactor.</title>
        <authorList>
            <person name="Uek A."/>
            <person name="Tonouchi A."/>
            <person name="Kaku N."/>
            <person name="Ueki K."/>
        </authorList>
    </citation>
    <scope>NUCLEOTIDE SEQUENCE [LARGE SCALE GENOMIC DNA]</scope>
    <source>
        <strain evidence="4 5">WR041</strain>
    </source>
</reference>
<evidence type="ECO:0000259" key="3">
    <source>
        <dbReference type="PROSITE" id="PS50977"/>
    </source>
</evidence>
<evidence type="ECO:0000313" key="5">
    <source>
        <dbReference type="Proteomes" id="UP001319045"/>
    </source>
</evidence>
<dbReference type="Pfam" id="PF00440">
    <property type="entry name" value="TetR_N"/>
    <property type="match status" value="1"/>
</dbReference>
<dbReference type="InterPro" id="IPR001647">
    <property type="entry name" value="HTH_TetR"/>
</dbReference>
<accession>A0ABM9SDT3</accession>
<dbReference type="PROSITE" id="PS50977">
    <property type="entry name" value="HTH_TETR_2"/>
    <property type="match status" value="1"/>
</dbReference>
<keyword evidence="5" id="KW-1185">Reference proteome</keyword>
<dbReference type="InterPro" id="IPR009057">
    <property type="entry name" value="Homeodomain-like_sf"/>
</dbReference>
<feature type="domain" description="HTH tetR-type" evidence="3">
    <location>
        <begin position="12"/>
        <end position="72"/>
    </location>
</feature>
<dbReference type="Proteomes" id="UP001319045">
    <property type="component" value="Chromosome"/>
</dbReference>
<dbReference type="InterPro" id="IPR050109">
    <property type="entry name" value="HTH-type_TetR-like_transc_reg"/>
</dbReference>
<dbReference type="SUPFAM" id="SSF46689">
    <property type="entry name" value="Homeodomain-like"/>
    <property type="match status" value="1"/>
</dbReference>
<dbReference type="PANTHER" id="PTHR30328:SF54">
    <property type="entry name" value="HTH-TYPE TRANSCRIPTIONAL REPRESSOR SCO4008"/>
    <property type="match status" value="1"/>
</dbReference>